<name>A0A7S1ZC93_9STRA</name>
<keyword evidence="4" id="KW-0539">Nucleus</keyword>
<feature type="compositionally biased region" description="Basic and acidic residues" evidence="5">
    <location>
        <begin position="12"/>
        <end position="29"/>
    </location>
</feature>
<keyword evidence="3" id="KW-0690">Ribosome biogenesis</keyword>
<dbReference type="GO" id="GO:0000027">
    <property type="term" value="P:ribosomal large subunit assembly"/>
    <property type="evidence" value="ECO:0007669"/>
    <property type="project" value="TreeGrafter"/>
</dbReference>
<dbReference type="PANTHER" id="PTHR13634">
    <property type="entry name" value="RIBOSOME BIOGENESIS PROTEIN BRIX"/>
    <property type="match status" value="1"/>
</dbReference>
<feature type="region of interest" description="Disordered" evidence="5">
    <location>
        <begin position="1"/>
        <end position="120"/>
    </location>
</feature>
<evidence type="ECO:0000256" key="3">
    <source>
        <dbReference type="ARBA" id="ARBA00022517"/>
    </source>
</evidence>
<dbReference type="SMART" id="SM00879">
    <property type="entry name" value="Brix"/>
    <property type="match status" value="1"/>
</dbReference>
<dbReference type="AlphaFoldDB" id="A0A7S1ZC93"/>
<evidence type="ECO:0000259" key="6">
    <source>
        <dbReference type="PROSITE" id="PS50833"/>
    </source>
</evidence>
<organism evidence="7">
    <name type="scientific">Ditylum brightwellii</name>
    <dbReference type="NCBI Taxonomy" id="49249"/>
    <lineage>
        <taxon>Eukaryota</taxon>
        <taxon>Sar</taxon>
        <taxon>Stramenopiles</taxon>
        <taxon>Ochrophyta</taxon>
        <taxon>Bacillariophyta</taxon>
        <taxon>Mediophyceae</taxon>
        <taxon>Lithodesmiophycidae</taxon>
        <taxon>Lithodesmiales</taxon>
        <taxon>Lithodesmiaceae</taxon>
        <taxon>Ditylum</taxon>
    </lineage>
</organism>
<gene>
    <name evidence="7" type="ORF">DBRI1063_LOCUS13178</name>
</gene>
<feature type="region of interest" description="Disordered" evidence="5">
    <location>
        <begin position="368"/>
        <end position="400"/>
    </location>
</feature>
<dbReference type="GO" id="GO:0005730">
    <property type="term" value="C:nucleolus"/>
    <property type="evidence" value="ECO:0007669"/>
    <property type="project" value="UniProtKB-SubCell"/>
</dbReference>
<comment type="subcellular location">
    <subcellularLocation>
        <location evidence="1">Nucleus</location>
        <location evidence="1">Nucleolus</location>
    </subcellularLocation>
</comment>
<proteinExistence type="inferred from homology"/>
<feature type="domain" description="Brix" evidence="6">
    <location>
        <begin position="126"/>
        <end position="343"/>
    </location>
</feature>
<dbReference type="PANTHER" id="PTHR13634:SF0">
    <property type="entry name" value="RIBOSOME BIOGENESIS PROTEIN BRX1 HOMOLOG"/>
    <property type="match status" value="1"/>
</dbReference>
<dbReference type="GO" id="GO:0006364">
    <property type="term" value="P:rRNA processing"/>
    <property type="evidence" value="ECO:0007669"/>
    <property type="project" value="InterPro"/>
</dbReference>
<evidence type="ECO:0000313" key="7">
    <source>
        <dbReference type="EMBL" id="CAD9334196.1"/>
    </source>
</evidence>
<reference evidence="7" key="1">
    <citation type="submission" date="2021-01" db="EMBL/GenBank/DDBJ databases">
        <authorList>
            <person name="Corre E."/>
            <person name="Pelletier E."/>
            <person name="Niang G."/>
            <person name="Scheremetjew M."/>
            <person name="Finn R."/>
            <person name="Kale V."/>
            <person name="Holt S."/>
            <person name="Cochrane G."/>
            <person name="Meng A."/>
            <person name="Brown T."/>
            <person name="Cohen L."/>
        </authorList>
    </citation>
    <scope>NUCLEOTIDE SEQUENCE</scope>
    <source>
        <strain evidence="7">Pop2</strain>
    </source>
</reference>
<feature type="compositionally biased region" description="Acidic residues" evidence="5">
    <location>
        <begin position="80"/>
        <end position="102"/>
    </location>
</feature>
<dbReference type="PROSITE" id="PS50833">
    <property type="entry name" value="BRIX"/>
    <property type="match status" value="1"/>
</dbReference>
<sequence length="400" mass="45386">MAKKKVKNNKRKKEEEEKKDVVAVEETTKIKKKPKKGGKKKKEEEEDLPAIAYADDSDSSVSSEEEEEAEAKPTKAVEEKQEESDDDEEDEDEELSDEEDETPPPPPPQPPIKPTFKSDGRYHNKQRCLIICSRGVTARYRHLLEDLRTLIPHHKKDSKLDANKSSVGGVGKAVNDIAEVKGCNTVMFLECRKRGQDAYLWMGFTSPESAGPSVRFHVSNVHTMDELRLTGNCMKGSRPVLSFDSNFDKVEHLKLLKNLFVDVFGTPRGHPKSKPFVDRVMAFYWADGKIWVRNYQIIQQVPTNAKEAHAEKKATGSDLATSLCEIGPRFVLDPIRIFRGSFGGQTLYVNSNFVPPTAQRALVNRNKGRDYEERKEAQEMKKKRDREIVVPEDPLGDVFK</sequence>
<accession>A0A7S1ZC93</accession>
<feature type="compositionally biased region" description="Basic residues" evidence="5">
    <location>
        <begin position="30"/>
        <end position="40"/>
    </location>
</feature>
<comment type="similarity">
    <text evidence="2">Belongs to the BRX1 family.</text>
</comment>
<evidence type="ECO:0000256" key="1">
    <source>
        <dbReference type="ARBA" id="ARBA00004604"/>
    </source>
</evidence>
<evidence type="ECO:0000256" key="2">
    <source>
        <dbReference type="ARBA" id="ARBA00006369"/>
    </source>
</evidence>
<feature type="compositionally biased region" description="Pro residues" evidence="5">
    <location>
        <begin position="103"/>
        <end position="113"/>
    </location>
</feature>
<evidence type="ECO:0000256" key="4">
    <source>
        <dbReference type="ARBA" id="ARBA00023242"/>
    </source>
</evidence>
<dbReference type="Pfam" id="PF04427">
    <property type="entry name" value="Brix"/>
    <property type="match status" value="1"/>
</dbReference>
<feature type="compositionally biased region" description="Basic residues" evidence="5">
    <location>
        <begin position="1"/>
        <end position="11"/>
    </location>
</feature>
<dbReference type="InterPro" id="IPR007109">
    <property type="entry name" value="Brix"/>
</dbReference>
<evidence type="ECO:0000256" key="5">
    <source>
        <dbReference type="SAM" id="MobiDB-lite"/>
    </source>
</evidence>
<dbReference type="InterPro" id="IPR026532">
    <property type="entry name" value="BRX1"/>
</dbReference>
<feature type="compositionally biased region" description="Acidic residues" evidence="5">
    <location>
        <begin position="55"/>
        <end position="69"/>
    </location>
</feature>
<dbReference type="GO" id="GO:0019843">
    <property type="term" value="F:rRNA binding"/>
    <property type="evidence" value="ECO:0007669"/>
    <property type="project" value="InterPro"/>
</dbReference>
<feature type="compositionally biased region" description="Basic and acidic residues" evidence="5">
    <location>
        <begin position="368"/>
        <end position="389"/>
    </location>
</feature>
<dbReference type="EMBL" id="HBGN01020696">
    <property type="protein sequence ID" value="CAD9334196.1"/>
    <property type="molecule type" value="Transcribed_RNA"/>
</dbReference>
<feature type="compositionally biased region" description="Basic and acidic residues" evidence="5">
    <location>
        <begin position="70"/>
        <end position="79"/>
    </location>
</feature>
<protein>
    <recommendedName>
        <fullName evidence="6">Brix domain-containing protein</fullName>
    </recommendedName>
</protein>
<dbReference type="SUPFAM" id="SSF52954">
    <property type="entry name" value="Class II aaRS ABD-related"/>
    <property type="match status" value="1"/>
</dbReference>